<dbReference type="Proteomes" id="UP000216725">
    <property type="component" value="Unassembled WGS sequence"/>
</dbReference>
<keyword evidence="4" id="KW-1133">Transmembrane helix</keyword>
<dbReference type="InterPro" id="IPR005754">
    <property type="entry name" value="Sortase"/>
</dbReference>
<feature type="active site" description="Acyl-thioester intermediate" evidence="2">
    <location>
        <position position="327"/>
    </location>
</feature>
<proteinExistence type="predicted"/>
<feature type="compositionally biased region" description="Gly residues" evidence="3">
    <location>
        <begin position="31"/>
        <end position="52"/>
    </location>
</feature>
<feature type="transmembrane region" description="Helical" evidence="4">
    <location>
        <begin position="363"/>
        <end position="382"/>
    </location>
</feature>
<evidence type="ECO:0000256" key="4">
    <source>
        <dbReference type="SAM" id="Phobius"/>
    </source>
</evidence>
<dbReference type="InterPro" id="IPR042002">
    <property type="entry name" value="Sortase_C"/>
</dbReference>
<feature type="active site" description="Proton donor/acceptor" evidence="2">
    <location>
        <position position="265"/>
    </location>
</feature>
<dbReference type="Pfam" id="PF04203">
    <property type="entry name" value="Sortase"/>
    <property type="match status" value="1"/>
</dbReference>
<dbReference type="NCBIfam" id="TIGR01076">
    <property type="entry name" value="sortase_fam"/>
    <property type="match status" value="1"/>
</dbReference>
<evidence type="ECO:0000313" key="5">
    <source>
        <dbReference type="EMBL" id="OZG52165.1"/>
    </source>
</evidence>
<keyword evidence="4" id="KW-0812">Transmembrane</keyword>
<evidence type="ECO:0000256" key="3">
    <source>
        <dbReference type="SAM" id="MobiDB-lite"/>
    </source>
</evidence>
<comment type="caution">
    <text evidence="5">The sequence shown here is derived from an EMBL/GenBank/DDBJ whole genome shotgun (WGS) entry which is preliminary data.</text>
</comment>
<evidence type="ECO:0000256" key="2">
    <source>
        <dbReference type="PIRSR" id="PIRSR605754-1"/>
    </source>
</evidence>
<name>A0A261EZ94_9BIFI</name>
<dbReference type="AlphaFoldDB" id="A0A261EZ94"/>
<gene>
    <name evidence="5" type="ORF">PSRA_0715</name>
</gene>
<dbReference type="InterPro" id="IPR023365">
    <property type="entry name" value="Sortase_dom-sf"/>
</dbReference>
<keyword evidence="6" id="KW-1185">Reference proteome</keyword>
<reference evidence="5 6" key="1">
    <citation type="journal article" date="2017" name="BMC Genomics">
        <title>Comparative genomic and phylogenomic analyses of the Bifidobacteriaceae family.</title>
        <authorList>
            <person name="Lugli G.A."/>
            <person name="Milani C."/>
            <person name="Turroni F."/>
            <person name="Duranti S."/>
            <person name="Mancabelli L."/>
            <person name="Mangifesta M."/>
            <person name="Ferrario C."/>
            <person name="Modesto M."/>
            <person name="Mattarelli P."/>
            <person name="Jiri K."/>
            <person name="van Sinderen D."/>
            <person name="Ventura M."/>
        </authorList>
    </citation>
    <scope>NUCLEOTIDE SEQUENCE [LARGE SCALE GENOMIC DNA]</scope>
    <source>
        <strain evidence="5 6">DSM 24742</strain>
    </source>
</reference>
<dbReference type="EMBL" id="MWWR01000005">
    <property type="protein sequence ID" value="OZG52165.1"/>
    <property type="molecule type" value="Genomic_DNA"/>
</dbReference>
<feature type="region of interest" description="Disordered" evidence="3">
    <location>
        <begin position="31"/>
        <end position="61"/>
    </location>
</feature>
<feature type="transmembrane region" description="Helical" evidence="4">
    <location>
        <begin position="89"/>
        <end position="110"/>
    </location>
</feature>
<keyword evidence="4" id="KW-0472">Membrane</keyword>
<dbReference type="GO" id="GO:0016787">
    <property type="term" value="F:hydrolase activity"/>
    <property type="evidence" value="ECO:0007669"/>
    <property type="project" value="UniProtKB-KW"/>
</dbReference>
<accession>A0A261EZ94</accession>
<dbReference type="NCBIfam" id="NF033745">
    <property type="entry name" value="class_C_sortase"/>
    <property type="match status" value="1"/>
</dbReference>
<sequence length="396" mass="42231">MIRRSDSDRPDAVAGTGAALRMPENAGIRGGTVGAGDIAGSGDTVGGDGTGESGTMRNDGGAAAPDFDSLIVDLPHRRRQRRLRRYLRLLRMLIVLLVAASLILGLYPVFLQMQSAKELADVADNAQTEVSRWPTDRVKQMLADAQAYNERLARSGQPQIGSTSALSGVGSATASADSAADAGTAASDPTPDMNDTSNGSSYADYLSLLDAGDGVMATVRVPSISVDLPVYHGTSDRVLAVGAGHLYGTSLPVGGPSTHTVITGHRGLTDAEMFTRLNEMRKGDSMYLEVLGETLAYQVDAIWIINPDDTSLLRVTPGEDRLTLMTCTPYGVNTQRLLVSGHRVEYPGAAPDPTTVWDERKGLMVAIAAIGVVTVAVLLVEVRRGRWYPRRHWRET</sequence>
<organism evidence="5 6">
    <name type="scientific">Pseudoscardovia radai</name>
    <dbReference type="NCBI Taxonomy" id="987066"/>
    <lineage>
        <taxon>Bacteria</taxon>
        <taxon>Bacillati</taxon>
        <taxon>Actinomycetota</taxon>
        <taxon>Actinomycetes</taxon>
        <taxon>Bifidobacteriales</taxon>
        <taxon>Bifidobacteriaceae</taxon>
        <taxon>Pseudoscardovia</taxon>
    </lineage>
</organism>
<keyword evidence="1" id="KW-0378">Hydrolase</keyword>
<protein>
    <submittedName>
        <fullName evidence="5">Sortase</fullName>
    </submittedName>
</protein>
<evidence type="ECO:0000256" key="1">
    <source>
        <dbReference type="ARBA" id="ARBA00022801"/>
    </source>
</evidence>
<evidence type="ECO:0000313" key="6">
    <source>
        <dbReference type="Proteomes" id="UP000216725"/>
    </source>
</evidence>
<dbReference type="Gene3D" id="2.40.260.10">
    <property type="entry name" value="Sortase"/>
    <property type="match status" value="1"/>
</dbReference>
<dbReference type="CDD" id="cd05827">
    <property type="entry name" value="Sortase_C"/>
    <property type="match status" value="1"/>
</dbReference>
<dbReference type="SUPFAM" id="SSF63817">
    <property type="entry name" value="Sortase"/>
    <property type="match status" value="1"/>
</dbReference>